<evidence type="ECO:0000256" key="1">
    <source>
        <dbReference type="SAM" id="MobiDB-lite"/>
    </source>
</evidence>
<dbReference type="EMBL" id="JAZHXJ010002756">
    <property type="protein sequence ID" value="KAL1836860.1"/>
    <property type="molecule type" value="Genomic_DNA"/>
</dbReference>
<name>A0ABR3V5F6_9PEZI</name>
<protein>
    <submittedName>
        <fullName evidence="2">Uncharacterized protein</fullName>
    </submittedName>
</protein>
<dbReference type="InterPro" id="IPR016170">
    <property type="entry name" value="Cytok_DH_C_sf"/>
</dbReference>
<keyword evidence="3" id="KW-1185">Reference proteome</keyword>
<feature type="region of interest" description="Disordered" evidence="1">
    <location>
        <begin position="89"/>
        <end position="141"/>
    </location>
</feature>
<sequence length="201" mass="23152">MEASKAHYAKAGIELMGDFFMHERHVVLMNMFTYDQQDPAQCRRVHELYYGLYREAKKRGYGMYRAHCNHMGRSISGFLYVTDADGYRPHRQPQRLQRPCLQPLRREDQGRPGPERHPGAGEAGDLAQPLPPPARDEGRRVVGKGCRRLEGRARCAGSTKRPTQRLIKREMKRIVTYKTQGKDLYMKPALGEAKERAGRKL</sequence>
<feature type="compositionally biased region" description="Basic and acidic residues" evidence="1">
    <location>
        <begin position="104"/>
        <end position="119"/>
    </location>
</feature>
<evidence type="ECO:0000313" key="3">
    <source>
        <dbReference type="Proteomes" id="UP001586593"/>
    </source>
</evidence>
<accession>A0ABR3V5F6</accession>
<gene>
    <name evidence="2" type="ORF">VTK73DRAFT_4898</name>
</gene>
<reference evidence="2 3" key="1">
    <citation type="journal article" date="2024" name="Commun. Biol.">
        <title>Comparative genomic analysis of thermophilic fungi reveals convergent evolutionary adaptations and gene losses.</title>
        <authorList>
            <person name="Steindorff A.S."/>
            <person name="Aguilar-Pontes M.V."/>
            <person name="Robinson A.J."/>
            <person name="Andreopoulos B."/>
            <person name="LaButti K."/>
            <person name="Kuo A."/>
            <person name="Mondo S."/>
            <person name="Riley R."/>
            <person name="Otillar R."/>
            <person name="Haridas S."/>
            <person name="Lipzen A."/>
            <person name="Grimwood J."/>
            <person name="Schmutz J."/>
            <person name="Clum A."/>
            <person name="Reid I.D."/>
            <person name="Moisan M.C."/>
            <person name="Butler G."/>
            <person name="Nguyen T.T.M."/>
            <person name="Dewar K."/>
            <person name="Conant G."/>
            <person name="Drula E."/>
            <person name="Henrissat B."/>
            <person name="Hansel C."/>
            <person name="Singer S."/>
            <person name="Hutchinson M.I."/>
            <person name="de Vries R.P."/>
            <person name="Natvig D.O."/>
            <person name="Powell A.J."/>
            <person name="Tsang A."/>
            <person name="Grigoriev I.V."/>
        </authorList>
    </citation>
    <scope>NUCLEOTIDE SEQUENCE [LARGE SCALE GENOMIC DNA]</scope>
    <source>
        <strain evidence="2 3">ATCC 24622</strain>
    </source>
</reference>
<dbReference type="Gene3D" id="3.40.462.10">
    <property type="entry name" value="FAD-linked oxidases, C-terminal domain"/>
    <property type="match status" value="1"/>
</dbReference>
<organism evidence="2 3">
    <name type="scientific">Phialemonium thermophilum</name>
    <dbReference type="NCBI Taxonomy" id="223376"/>
    <lineage>
        <taxon>Eukaryota</taxon>
        <taxon>Fungi</taxon>
        <taxon>Dikarya</taxon>
        <taxon>Ascomycota</taxon>
        <taxon>Pezizomycotina</taxon>
        <taxon>Sordariomycetes</taxon>
        <taxon>Sordariomycetidae</taxon>
        <taxon>Cephalothecales</taxon>
        <taxon>Cephalothecaceae</taxon>
        <taxon>Phialemonium</taxon>
    </lineage>
</organism>
<proteinExistence type="predicted"/>
<evidence type="ECO:0000313" key="2">
    <source>
        <dbReference type="EMBL" id="KAL1836860.1"/>
    </source>
</evidence>
<dbReference type="Proteomes" id="UP001586593">
    <property type="component" value="Unassembled WGS sequence"/>
</dbReference>
<feature type="compositionally biased region" description="Low complexity" evidence="1">
    <location>
        <begin position="94"/>
        <end position="103"/>
    </location>
</feature>
<comment type="caution">
    <text evidence="2">The sequence shown here is derived from an EMBL/GenBank/DDBJ whole genome shotgun (WGS) entry which is preliminary data.</text>
</comment>